<dbReference type="AlphaFoldDB" id="A0A0V0ZHW8"/>
<dbReference type="EMBL" id="JYDQ01000171">
    <property type="protein sequence ID" value="KRY12198.1"/>
    <property type="molecule type" value="Genomic_DNA"/>
</dbReference>
<accession>A0A0V0ZHW8</accession>
<organism evidence="1 2">
    <name type="scientific">Trichinella patagoniensis</name>
    <dbReference type="NCBI Taxonomy" id="990121"/>
    <lineage>
        <taxon>Eukaryota</taxon>
        <taxon>Metazoa</taxon>
        <taxon>Ecdysozoa</taxon>
        <taxon>Nematoda</taxon>
        <taxon>Enoplea</taxon>
        <taxon>Dorylaimia</taxon>
        <taxon>Trichinellida</taxon>
        <taxon>Trichinellidae</taxon>
        <taxon>Trichinella</taxon>
    </lineage>
</organism>
<feature type="non-terminal residue" evidence="1">
    <location>
        <position position="1"/>
    </location>
</feature>
<evidence type="ECO:0000313" key="1">
    <source>
        <dbReference type="EMBL" id="KRY12198.1"/>
    </source>
</evidence>
<comment type="caution">
    <text evidence="1">The sequence shown here is derived from an EMBL/GenBank/DDBJ whole genome shotgun (WGS) entry which is preliminary data.</text>
</comment>
<proteinExistence type="predicted"/>
<evidence type="ECO:0000313" key="2">
    <source>
        <dbReference type="Proteomes" id="UP000054783"/>
    </source>
</evidence>
<reference evidence="1 2" key="1">
    <citation type="submission" date="2015-01" db="EMBL/GenBank/DDBJ databases">
        <title>Evolution of Trichinella species and genotypes.</title>
        <authorList>
            <person name="Korhonen P.K."/>
            <person name="Edoardo P."/>
            <person name="Giuseppe L.R."/>
            <person name="Gasser R.B."/>
        </authorList>
    </citation>
    <scope>NUCLEOTIDE SEQUENCE [LARGE SCALE GENOMIC DNA]</scope>
    <source>
        <strain evidence="1">ISS2496</strain>
    </source>
</reference>
<name>A0A0V0ZHW8_9BILA</name>
<keyword evidence="2" id="KW-1185">Reference proteome</keyword>
<gene>
    <name evidence="1" type="ORF">T12_15145</name>
</gene>
<dbReference type="Proteomes" id="UP000054783">
    <property type="component" value="Unassembled WGS sequence"/>
</dbReference>
<protein>
    <submittedName>
        <fullName evidence="1">Uncharacterized protein</fullName>
    </submittedName>
</protein>
<sequence>LQNYSTLLIKNSMERLVVSLIEWNVKNSRSSPQAAFEYSTSNKRMIGFNVVMLYPLHASNRLPCQHEHFFKFNWPYEAIIRAVVPTNCNLLLLHPILDRKRSVKDMPNCNVCSSKLNSLETSISQSTRIERMPGCIEACFFIPHRQNNIRDRSVNRNAQVLMVVVVFCSRRWASRRRKSPLWPSKMRWNCLPLT</sequence>